<feature type="non-terminal residue" evidence="4">
    <location>
        <position position="322"/>
    </location>
</feature>
<feature type="compositionally biased region" description="Basic and acidic residues" evidence="3">
    <location>
        <begin position="254"/>
        <end position="322"/>
    </location>
</feature>
<keyword evidence="5" id="KW-1185">Reference proteome</keyword>
<dbReference type="PANTHER" id="PTHR12375">
    <property type="entry name" value="RNA-BINDING PROTEIN LUC7-RELATED"/>
    <property type="match status" value="1"/>
</dbReference>
<comment type="similarity">
    <text evidence="1">Belongs to the Luc7 family.</text>
</comment>
<evidence type="ECO:0000313" key="4">
    <source>
        <dbReference type="EMBL" id="GMT16477.1"/>
    </source>
</evidence>
<proteinExistence type="inferred from homology"/>
<dbReference type="InterPro" id="IPR004882">
    <property type="entry name" value="Luc7-rel"/>
</dbReference>
<dbReference type="GO" id="GO:0006376">
    <property type="term" value="P:mRNA splice site recognition"/>
    <property type="evidence" value="ECO:0007669"/>
    <property type="project" value="InterPro"/>
</dbReference>
<evidence type="ECO:0000256" key="3">
    <source>
        <dbReference type="SAM" id="MobiDB-lite"/>
    </source>
</evidence>
<evidence type="ECO:0008006" key="6">
    <source>
        <dbReference type="Google" id="ProtNLM"/>
    </source>
</evidence>
<keyword evidence="2" id="KW-0175">Coiled coil</keyword>
<feature type="coiled-coil region" evidence="2">
    <location>
        <begin position="95"/>
        <end position="174"/>
    </location>
</feature>
<dbReference type="Pfam" id="PF03194">
    <property type="entry name" value="LUC7"/>
    <property type="match status" value="1"/>
</dbReference>
<feature type="compositionally biased region" description="Gly residues" evidence="3">
    <location>
        <begin position="242"/>
        <end position="253"/>
    </location>
</feature>
<protein>
    <recommendedName>
        <fullName evidence="6">Luc7-like protein</fullName>
    </recommendedName>
</protein>
<dbReference type="Proteomes" id="UP001432322">
    <property type="component" value="Unassembled WGS sequence"/>
</dbReference>
<dbReference type="GO" id="GO:0003729">
    <property type="term" value="F:mRNA binding"/>
    <property type="evidence" value="ECO:0007669"/>
    <property type="project" value="InterPro"/>
</dbReference>
<feature type="region of interest" description="Disordered" evidence="3">
    <location>
        <begin position="235"/>
        <end position="322"/>
    </location>
</feature>
<feature type="non-terminal residue" evidence="4">
    <location>
        <position position="1"/>
    </location>
</feature>
<dbReference type="AlphaFoldDB" id="A0AAV5VA14"/>
<dbReference type="GO" id="GO:0005685">
    <property type="term" value="C:U1 snRNP"/>
    <property type="evidence" value="ECO:0007669"/>
    <property type="project" value="InterPro"/>
</dbReference>
<evidence type="ECO:0000256" key="2">
    <source>
        <dbReference type="SAM" id="Coils"/>
    </source>
</evidence>
<reference evidence="4" key="1">
    <citation type="submission" date="2023-10" db="EMBL/GenBank/DDBJ databases">
        <title>Genome assembly of Pristionchus species.</title>
        <authorList>
            <person name="Yoshida K."/>
            <person name="Sommer R.J."/>
        </authorList>
    </citation>
    <scope>NUCLEOTIDE SEQUENCE</scope>
    <source>
        <strain evidence="4">RS5133</strain>
    </source>
</reference>
<dbReference type="EMBL" id="BTSY01000002">
    <property type="protein sequence ID" value="GMT16477.1"/>
    <property type="molecule type" value="Genomic_DNA"/>
</dbReference>
<evidence type="ECO:0000256" key="1">
    <source>
        <dbReference type="ARBA" id="ARBA00005655"/>
    </source>
</evidence>
<gene>
    <name evidence="4" type="ORF">PFISCL1PPCAC_7774</name>
</gene>
<organism evidence="4 5">
    <name type="scientific">Pristionchus fissidentatus</name>
    <dbReference type="NCBI Taxonomy" id="1538716"/>
    <lineage>
        <taxon>Eukaryota</taxon>
        <taxon>Metazoa</taxon>
        <taxon>Ecdysozoa</taxon>
        <taxon>Nematoda</taxon>
        <taxon>Chromadorea</taxon>
        <taxon>Rhabditida</taxon>
        <taxon>Rhabditina</taxon>
        <taxon>Diplogasteromorpha</taxon>
        <taxon>Diplogasteroidea</taxon>
        <taxon>Neodiplogasteridae</taxon>
        <taxon>Pristionchus</taxon>
    </lineage>
</organism>
<name>A0AAV5VA14_9BILA</name>
<sequence>AKMTDMMRDMINQLMGAQRAEEEGRRLPPYDHHTVCRAFLFGCCPADILVDSRLDSLVLCRKLHEAALKGQYEREQEKRDHFFDIDTFETLGQAIRAVDSDINKIKDKLERDNKEHADSVEYMKAQKIHDLNEQIGKALAKMEELGNEGKVEESMQLSQTVEELKTKKEQLHTDLRSVGSVGQRQQLRVCDDCGAQLNLLDHETRLADHFGGKMHLGMVDIRAKYDEMKVNIEDRKKKRMESGGGGGSSGGYGSDRRDRDRERRRTPERRDRRDDRDREKRDSRDKRDRSRSRDRSRRDDRSSRGGSSRDDRRDDRRGSDSR</sequence>
<evidence type="ECO:0000313" key="5">
    <source>
        <dbReference type="Proteomes" id="UP001432322"/>
    </source>
</evidence>
<accession>A0AAV5VA14</accession>
<comment type="caution">
    <text evidence="4">The sequence shown here is derived from an EMBL/GenBank/DDBJ whole genome shotgun (WGS) entry which is preliminary data.</text>
</comment>